<keyword evidence="1" id="KW-1133">Transmembrane helix</keyword>
<dbReference type="RefSeq" id="WP_005003493.1">
    <property type="nucleotide sequence ID" value="NZ_CH672427.1"/>
</dbReference>
<reference evidence="2 3" key="1">
    <citation type="submission" date="2006-02" db="EMBL/GenBank/DDBJ databases">
        <authorList>
            <person name="Waterbury J."/>
            <person name="Ferriera S."/>
            <person name="Johnson J."/>
            <person name="Kravitz S."/>
            <person name="Halpern A."/>
            <person name="Remington K."/>
            <person name="Beeson K."/>
            <person name="Tran B."/>
            <person name="Rogers Y.-H."/>
            <person name="Friedman R."/>
            <person name="Venter J.C."/>
        </authorList>
    </citation>
    <scope>NUCLEOTIDE SEQUENCE [LARGE SCALE GENOMIC DNA]</scope>
    <source>
        <strain evidence="2 3">Nb-231</strain>
    </source>
</reference>
<dbReference type="Proteomes" id="UP000003374">
    <property type="component" value="Unassembled WGS sequence"/>
</dbReference>
<sequence>MSKHMPPITTTARQLFDICLLRTAPQELPCSWEVLGLTLTAGLGLGYAAMWVYGPTPDALPTLLVGLLFTLGFIYGILAFRGLRIRFVQTASAIFGTDAIITLISLPVLSAAGTGNAQDAYLLFAMAGLGTWNLLVIGHILRHALSLPLPGGLLVALGYIFGSLFISQLIHG</sequence>
<evidence type="ECO:0000256" key="1">
    <source>
        <dbReference type="SAM" id="Phobius"/>
    </source>
</evidence>
<name>A4BSF5_9GAMM</name>
<dbReference type="eggNOG" id="ENOG502ZSF9">
    <property type="taxonomic scope" value="Bacteria"/>
</dbReference>
<dbReference type="AlphaFoldDB" id="A4BSF5"/>
<keyword evidence="1" id="KW-0812">Transmembrane</keyword>
<dbReference type="STRING" id="314278.NB231_13511"/>
<proteinExistence type="predicted"/>
<feature type="transmembrane region" description="Helical" evidence="1">
    <location>
        <begin position="121"/>
        <end position="141"/>
    </location>
</feature>
<accession>A4BSF5</accession>
<feature type="transmembrane region" description="Helical" evidence="1">
    <location>
        <begin position="59"/>
        <end position="80"/>
    </location>
</feature>
<dbReference type="HOGENOM" id="CLU_128121_0_0_6"/>
<keyword evidence="3" id="KW-1185">Reference proteome</keyword>
<feature type="transmembrane region" description="Helical" evidence="1">
    <location>
        <begin position="32"/>
        <end position="53"/>
    </location>
</feature>
<gene>
    <name evidence="2" type="ORF">NB231_13511</name>
</gene>
<evidence type="ECO:0000313" key="3">
    <source>
        <dbReference type="Proteomes" id="UP000003374"/>
    </source>
</evidence>
<organism evidence="2 3">
    <name type="scientific">Nitrococcus mobilis Nb-231</name>
    <dbReference type="NCBI Taxonomy" id="314278"/>
    <lineage>
        <taxon>Bacteria</taxon>
        <taxon>Pseudomonadati</taxon>
        <taxon>Pseudomonadota</taxon>
        <taxon>Gammaproteobacteria</taxon>
        <taxon>Chromatiales</taxon>
        <taxon>Ectothiorhodospiraceae</taxon>
        <taxon>Nitrococcus</taxon>
    </lineage>
</organism>
<feature type="transmembrane region" description="Helical" evidence="1">
    <location>
        <begin position="87"/>
        <end position="109"/>
    </location>
</feature>
<feature type="transmembrane region" description="Helical" evidence="1">
    <location>
        <begin position="153"/>
        <end position="170"/>
    </location>
</feature>
<evidence type="ECO:0000313" key="2">
    <source>
        <dbReference type="EMBL" id="EAR21415.1"/>
    </source>
</evidence>
<evidence type="ECO:0008006" key="4">
    <source>
        <dbReference type="Google" id="ProtNLM"/>
    </source>
</evidence>
<comment type="caution">
    <text evidence="2">The sequence shown here is derived from an EMBL/GenBank/DDBJ whole genome shotgun (WGS) entry which is preliminary data.</text>
</comment>
<dbReference type="EMBL" id="AAOF01000009">
    <property type="protein sequence ID" value="EAR21415.1"/>
    <property type="molecule type" value="Genomic_DNA"/>
</dbReference>
<protein>
    <recommendedName>
        <fullName evidence="4">Yip1 domain-containing protein</fullName>
    </recommendedName>
</protein>
<keyword evidence="1" id="KW-0472">Membrane</keyword>